<proteinExistence type="predicted"/>
<evidence type="ECO:0000313" key="7">
    <source>
        <dbReference type="EMBL" id="MBP1918121.1"/>
    </source>
</evidence>
<dbReference type="CDD" id="cd06579">
    <property type="entry name" value="TM_PBP1_transp_AraH_like"/>
    <property type="match status" value="1"/>
</dbReference>
<feature type="transmembrane region" description="Helical" evidence="6">
    <location>
        <begin position="274"/>
        <end position="304"/>
    </location>
</feature>
<keyword evidence="3 6" id="KW-0812">Transmembrane</keyword>
<evidence type="ECO:0000256" key="5">
    <source>
        <dbReference type="ARBA" id="ARBA00023136"/>
    </source>
</evidence>
<evidence type="ECO:0000256" key="6">
    <source>
        <dbReference type="SAM" id="Phobius"/>
    </source>
</evidence>
<keyword evidence="5 6" id="KW-0472">Membrane</keyword>
<keyword evidence="2" id="KW-1003">Cell membrane</keyword>
<evidence type="ECO:0000256" key="4">
    <source>
        <dbReference type="ARBA" id="ARBA00022989"/>
    </source>
</evidence>
<dbReference type="PANTHER" id="PTHR32196">
    <property type="entry name" value="ABC TRANSPORTER PERMEASE PROTEIN YPHD-RELATED-RELATED"/>
    <property type="match status" value="1"/>
</dbReference>
<dbReference type="PANTHER" id="PTHR32196:SF18">
    <property type="entry name" value="GALACTOSE_METHYL GALACTOSIDE IMPORT PERMEASE PROTEIN MGLC"/>
    <property type="match status" value="1"/>
</dbReference>
<feature type="transmembrane region" description="Helical" evidence="6">
    <location>
        <begin position="235"/>
        <end position="253"/>
    </location>
</feature>
<accession>A0ABS4G0P6</accession>
<evidence type="ECO:0000313" key="8">
    <source>
        <dbReference type="Proteomes" id="UP001519271"/>
    </source>
</evidence>
<feature type="transmembrane region" description="Helical" evidence="6">
    <location>
        <begin position="20"/>
        <end position="39"/>
    </location>
</feature>
<keyword evidence="8" id="KW-1185">Reference proteome</keyword>
<dbReference type="Proteomes" id="UP001519271">
    <property type="component" value="Unassembled WGS sequence"/>
</dbReference>
<keyword evidence="4 6" id="KW-1133">Transmembrane helix</keyword>
<reference evidence="7 8" key="1">
    <citation type="submission" date="2021-03" db="EMBL/GenBank/DDBJ databases">
        <title>Genomic Encyclopedia of Type Strains, Phase IV (KMG-IV): sequencing the most valuable type-strain genomes for metagenomic binning, comparative biology and taxonomic classification.</title>
        <authorList>
            <person name="Goeker M."/>
        </authorList>
    </citation>
    <scope>NUCLEOTIDE SEQUENCE [LARGE SCALE GENOMIC DNA]</scope>
    <source>
        <strain evidence="7 8">DSM 6139</strain>
    </source>
</reference>
<dbReference type="NCBIfam" id="NF007014">
    <property type="entry name" value="PRK09478.1"/>
    <property type="match status" value="1"/>
</dbReference>
<evidence type="ECO:0000256" key="3">
    <source>
        <dbReference type="ARBA" id="ARBA00022692"/>
    </source>
</evidence>
<gene>
    <name evidence="7" type="ORF">J2Z34_000592</name>
</gene>
<dbReference type="Pfam" id="PF02653">
    <property type="entry name" value="BPD_transp_2"/>
    <property type="match status" value="1"/>
</dbReference>
<protein>
    <submittedName>
        <fullName evidence="7">Methyl-galactoside transport system permease protein</fullName>
    </submittedName>
</protein>
<feature type="transmembrane region" description="Helical" evidence="6">
    <location>
        <begin position="134"/>
        <end position="155"/>
    </location>
</feature>
<organism evidence="7 8">
    <name type="scientific">Youngiibacter multivorans</name>
    <dbReference type="NCBI Taxonomy" id="937251"/>
    <lineage>
        <taxon>Bacteria</taxon>
        <taxon>Bacillati</taxon>
        <taxon>Bacillota</taxon>
        <taxon>Clostridia</taxon>
        <taxon>Eubacteriales</taxon>
        <taxon>Clostridiaceae</taxon>
        <taxon>Youngiibacter</taxon>
    </lineage>
</organism>
<comment type="caution">
    <text evidence="7">The sequence shown here is derived from an EMBL/GenBank/DDBJ whole genome shotgun (WGS) entry which is preliminary data.</text>
</comment>
<evidence type="ECO:0000256" key="1">
    <source>
        <dbReference type="ARBA" id="ARBA00004651"/>
    </source>
</evidence>
<sequence length="341" mass="37030">MEKFKLKKYANPQWLVDHAIYIVLLLLILVIIIREPNFLHIRNFRNILSQSAIRMIIALGVGGILIIQGTDLSAGRQVGLAAVLTGSMLQATSYAYRMYPNLQELPIIVPVLIAILATSLLSGINGVAVSVFKVPAFIATLGMQIVVYGITSIYFDRPPYGAQPIGGFDQKFTDFVVGKFFAGTNFEIPYLVVYALVVIVFIYILWNKTRFGKNMYAIGGNPEAATVSGVNVRKYVILVYILAGILYGFGGFLEAGRVGSATNNTANMYELDAIAACVVGGVSTSGGIGTVPGILTGVLIFTVINYGLTFMGVSTYLQYIIKGLIIITAVAIDIRKYIRKN</sequence>
<name>A0ABS4G0P6_9CLOT</name>
<feature type="transmembrane region" description="Helical" evidence="6">
    <location>
        <begin position="107"/>
        <end position="128"/>
    </location>
</feature>
<dbReference type="InterPro" id="IPR001851">
    <property type="entry name" value="ABC_transp_permease"/>
</dbReference>
<dbReference type="RefSeq" id="WP_209458361.1">
    <property type="nucleotide sequence ID" value="NZ_JAGGKC010000003.1"/>
</dbReference>
<comment type="subcellular location">
    <subcellularLocation>
        <location evidence="1">Cell membrane</location>
        <topology evidence="1">Multi-pass membrane protein</topology>
    </subcellularLocation>
</comment>
<feature type="transmembrane region" description="Helical" evidence="6">
    <location>
        <begin position="188"/>
        <end position="206"/>
    </location>
</feature>
<feature type="transmembrane region" description="Helical" evidence="6">
    <location>
        <begin position="51"/>
        <end position="68"/>
    </location>
</feature>
<evidence type="ECO:0000256" key="2">
    <source>
        <dbReference type="ARBA" id="ARBA00022475"/>
    </source>
</evidence>
<dbReference type="EMBL" id="JAGGKC010000003">
    <property type="protein sequence ID" value="MBP1918121.1"/>
    <property type="molecule type" value="Genomic_DNA"/>
</dbReference>